<dbReference type="PANTHER" id="PTHR46233">
    <property type="entry name" value="HYDROXYACYLGLUTATHIONE HYDROLASE GLOC"/>
    <property type="match status" value="1"/>
</dbReference>
<dbReference type="Gene3D" id="3.60.15.10">
    <property type="entry name" value="Ribonuclease Z/Hydroxyacylglutathione hydrolase-like"/>
    <property type="match status" value="1"/>
</dbReference>
<keyword evidence="2" id="KW-0479">Metal-binding</keyword>
<dbReference type="InterPro" id="IPR036866">
    <property type="entry name" value="RibonucZ/Hydroxyglut_hydro"/>
</dbReference>
<evidence type="ECO:0000313" key="6">
    <source>
        <dbReference type="EMBL" id="OGF57683.1"/>
    </source>
</evidence>
<dbReference type="InterPro" id="IPR051453">
    <property type="entry name" value="MBL_Glyoxalase_II"/>
</dbReference>
<proteinExistence type="predicted"/>
<dbReference type="STRING" id="1817864.A2Z21_05390"/>
<feature type="domain" description="Metallo-beta-lactamase" evidence="5">
    <location>
        <begin position="12"/>
        <end position="176"/>
    </location>
</feature>
<name>A0A1F5V2N1_FRAXR</name>
<evidence type="ECO:0000256" key="1">
    <source>
        <dbReference type="ARBA" id="ARBA00001947"/>
    </source>
</evidence>
<evidence type="ECO:0000259" key="5">
    <source>
        <dbReference type="SMART" id="SM00849"/>
    </source>
</evidence>
<dbReference type="SUPFAM" id="SSF56281">
    <property type="entry name" value="Metallo-hydrolase/oxidoreductase"/>
    <property type="match status" value="1"/>
</dbReference>
<evidence type="ECO:0000313" key="7">
    <source>
        <dbReference type="Proteomes" id="UP000179157"/>
    </source>
</evidence>
<dbReference type="AlphaFoldDB" id="A0A1F5V2N1"/>
<gene>
    <name evidence="6" type="ORF">A2Z21_05390</name>
</gene>
<evidence type="ECO:0000256" key="2">
    <source>
        <dbReference type="ARBA" id="ARBA00022723"/>
    </source>
</evidence>
<dbReference type="PANTHER" id="PTHR46233:SF3">
    <property type="entry name" value="HYDROXYACYLGLUTATHIONE HYDROLASE GLOC"/>
    <property type="match status" value="1"/>
</dbReference>
<comment type="caution">
    <text evidence="6">The sequence shown here is derived from an EMBL/GenBank/DDBJ whole genome shotgun (WGS) entry which is preliminary data.</text>
</comment>
<dbReference type="Proteomes" id="UP000179157">
    <property type="component" value="Unassembled WGS sequence"/>
</dbReference>
<accession>A0A1F5V2N1</accession>
<dbReference type="InterPro" id="IPR001279">
    <property type="entry name" value="Metallo-B-lactamas"/>
</dbReference>
<keyword evidence="3" id="KW-0378">Hydrolase</keyword>
<dbReference type="SMART" id="SM00849">
    <property type="entry name" value="Lactamase_B"/>
    <property type="match status" value="1"/>
</dbReference>
<evidence type="ECO:0000256" key="3">
    <source>
        <dbReference type="ARBA" id="ARBA00022801"/>
    </source>
</evidence>
<sequence>MQVEKRILTDYQSNCYVVESQGEAMIIDPGEPSPKIVEIVAGMAVKYIVNTHAHPDHIGGDEYLKGQLKAPLLLPREDLELFQILLGDVLKPDQLLQEGDTLEVGQVQFEVLKTPGHTPGSVILLERRERVIFTGDLLFAGSIGRTDFPGGSDIEMRKSLERLVKLEGDWRVYPGHGPETSLSQERWTNPFLAGLG</sequence>
<dbReference type="GO" id="GO:0046872">
    <property type="term" value="F:metal ion binding"/>
    <property type="evidence" value="ECO:0007669"/>
    <property type="project" value="UniProtKB-KW"/>
</dbReference>
<protein>
    <recommendedName>
        <fullName evidence="5">Metallo-beta-lactamase domain-containing protein</fullName>
    </recommendedName>
</protein>
<reference evidence="6 7" key="1">
    <citation type="journal article" date="2016" name="Nat. Commun.">
        <title>Thousands of microbial genomes shed light on interconnected biogeochemical processes in an aquifer system.</title>
        <authorList>
            <person name="Anantharaman K."/>
            <person name="Brown C.T."/>
            <person name="Hug L.A."/>
            <person name="Sharon I."/>
            <person name="Castelle C.J."/>
            <person name="Probst A.J."/>
            <person name="Thomas B.C."/>
            <person name="Singh A."/>
            <person name="Wilkins M.J."/>
            <person name="Karaoz U."/>
            <person name="Brodie E.L."/>
            <person name="Williams K.H."/>
            <person name="Hubbard S.S."/>
            <person name="Banfield J.F."/>
        </authorList>
    </citation>
    <scope>NUCLEOTIDE SEQUENCE [LARGE SCALE GENOMIC DNA]</scope>
    <source>
        <strain evidence="7">RBG_16_55_9</strain>
    </source>
</reference>
<dbReference type="GO" id="GO:0016787">
    <property type="term" value="F:hydrolase activity"/>
    <property type="evidence" value="ECO:0007669"/>
    <property type="project" value="UniProtKB-KW"/>
</dbReference>
<dbReference type="EMBL" id="MFGX01000006">
    <property type="protein sequence ID" value="OGF57683.1"/>
    <property type="molecule type" value="Genomic_DNA"/>
</dbReference>
<comment type="cofactor">
    <cofactor evidence="1">
        <name>Zn(2+)</name>
        <dbReference type="ChEBI" id="CHEBI:29105"/>
    </cofactor>
</comment>
<dbReference type="Pfam" id="PF00753">
    <property type="entry name" value="Lactamase_B"/>
    <property type="match status" value="1"/>
</dbReference>
<organism evidence="6 7">
    <name type="scientific">Fraserbacteria sp. (strain RBG_16_55_9)</name>
    <dbReference type="NCBI Taxonomy" id="1817864"/>
    <lineage>
        <taxon>Bacteria</taxon>
        <taxon>Candidatus Fraseribacteriota</taxon>
    </lineage>
</organism>
<keyword evidence="4" id="KW-0862">Zinc</keyword>
<evidence type="ECO:0000256" key="4">
    <source>
        <dbReference type="ARBA" id="ARBA00022833"/>
    </source>
</evidence>